<evidence type="ECO:0000313" key="1">
    <source>
        <dbReference type="Proteomes" id="UP000228380"/>
    </source>
</evidence>
<dbReference type="RefSeq" id="XP_038985205.1">
    <property type="nucleotide sequence ID" value="XM_039129277.1"/>
</dbReference>
<proteinExistence type="predicted"/>
<dbReference type="AlphaFoldDB" id="A0A8B9AFQ4"/>
<dbReference type="Proteomes" id="UP000228380">
    <property type="component" value="Chromosome 8"/>
</dbReference>
<sequence>MCFKTPEVCTPQIDCLVRAIISVLSPSIPCKILLSEQRGGAELLRVGSSIFSRDCYDLIRVCGDVIEILESHGVYEENEGILCDRRTAISKPMCFLPKERPSSSHEIAMRNIT</sequence>
<reference evidence="1" key="1">
    <citation type="journal article" date="2019" name="Nat. Commun.">
        <title>Genome-wide association mapping of date palm fruit traits.</title>
        <authorList>
            <person name="Hazzouri K.M."/>
            <person name="Gros-Balthazard M."/>
            <person name="Flowers J.M."/>
            <person name="Copetti D."/>
            <person name="Lemansour A."/>
            <person name="Lebrun M."/>
            <person name="Masmoudi K."/>
            <person name="Ferrand S."/>
            <person name="Dhar M.I."/>
            <person name="Fresquez Z.A."/>
            <person name="Rosas U."/>
            <person name="Zhang J."/>
            <person name="Talag J."/>
            <person name="Lee S."/>
            <person name="Kudrna D."/>
            <person name="Powell R.F."/>
            <person name="Leitch I.J."/>
            <person name="Krueger R.R."/>
            <person name="Wing R.A."/>
            <person name="Amiri K.M.A."/>
            <person name="Purugganan M.D."/>
        </authorList>
    </citation>
    <scope>NUCLEOTIDE SEQUENCE [LARGE SCALE GENOMIC DNA]</scope>
    <source>
        <strain evidence="1">cv. Khalas</strain>
    </source>
</reference>
<gene>
    <name evidence="2" type="primary">LOC120111634</name>
</gene>
<evidence type="ECO:0000313" key="2">
    <source>
        <dbReference type="RefSeq" id="XP_038985205.1"/>
    </source>
</evidence>
<dbReference type="OrthoDB" id="1917939at2759"/>
<reference evidence="2" key="2">
    <citation type="submission" date="2025-08" db="UniProtKB">
        <authorList>
            <consortium name="RefSeq"/>
        </authorList>
    </citation>
    <scope>IDENTIFICATION</scope>
    <source>
        <tissue evidence="2">Young leaves</tissue>
    </source>
</reference>
<protein>
    <submittedName>
        <fullName evidence="2">Uncharacterized protein LOC120111634</fullName>
    </submittedName>
</protein>
<dbReference type="KEGG" id="pda:120111634"/>
<dbReference type="PANTHER" id="PTHR48221">
    <property type="entry name" value="ACYL-COA SYNTHETASE FAMILY PROTEIN"/>
    <property type="match status" value="1"/>
</dbReference>
<name>A0A8B9AFQ4_PHODC</name>
<dbReference type="PANTHER" id="PTHR48221:SF2">
    <property type="entry name" value="ACYL-COA SYNTHETASE FAMILY PROTEIN"/>
    <property type="match status" value="1"/>
</dbReference>
<dbReference type="GeneID" id="120111634"/>
<keyword evidence="1" id="KW-1185">Reference proteome</keyword>
<organism evidence="1 2">
    <name type="scientific">Phoenix dactylifera</name>
    <name type="common">Date palm</name>
    <dbReference type="NCBI Taxonomy" id="42345"/>
    <lineage>
        <taxon>Eukaryota</taxon>
        <taxon>Viridiplantae</taxon>
        <taxon>Streptophyta</taxon>
        <taxon>Embryophyta</taxon>
        <taxon>Tracheophyta</taxon>
        <taxon>Spermatophyta</taxon>
        <taxon>Magnoliopsida</taxon>
        <taxon>Liliopsida</taxon>
        <taxon>Arecaceae</taxon>
        <taxon>Coryphoideae</taxon>
        <taxon>Phoeniceae</taxon>
        <taxon>Phoenix</taxon>
    </lineage>
</organism>
<accession>A0A8B9AFQ4</accession>